<dbReference type="AlphaFoldDB" id="A0A8H6VPI0"/>
<feature type="transmembrane region" description="Helical" evidence="6">
    <location>
        <begin position="47"/>
        <end position="66"/>
    </location>
</feature>
<feature type="transmembrane region" description="Helical" evidence="6">
    <location>
        <begin position="89"/>
        <end position="111"/>
    </location>
</feature>
<dbReference type="PANTHER" id="PTHR33048:SF47">
    <property type="entry name" value="INTEGRAL MEMBRANE PROTEIN-RELATED"/>
    <property type="match status" value="1"/>
</dbReference>
<evidence type="ECO:0000313" key="8">
    <source>
        <dbReference type="EMBL" id="KAF7197802.1"/>
    </source>
</evidence>
<reference evidence="8" key="1">
    <citation type="submission" date="2020-04" db="EMBL/GenBank/DDBJ databases">
        <title>Draft genome resource of the tomato pathogen Pseudocercospora fuligena.</title>
        <authorList>
            <person name="Zaccaron A."/>
        </authorList>
    </citation>
    <scope>NUCLEOTIDE SEQUENCE</scope>
    <source>
        <strain evidence="8">PF001</strain>
    </source>
</reference>
<evidence type="ECO:0000256" key="5">
    <source>
        <dbReference type="ARBA" id="ARBA00038359"/>
    </source>
</evidence>
<protein>
    <submittedName>
        <fullName evidence="8">Satratoxin biosynthesis SC1 cluster protein 4</fullName>
    </submittedName>
</protein>
<evidence type="ECO:0000256" key="2">
    <source>
        <dbReference type="ARBA" id="ARBA00022692"/>
    </source>
</evidence>
<organism evidence="8 9">
    <name type="scientific">Pseudocercospora fuligena</name>
    <dbReference type="NCBI Taxonomy" id="685502"/>
    <lineage>
        <taxon>Eukaryota</taxon>
        <taxon>Fungi</taxon>
        <taxon>Dikarya</taxon>
        <taxon>Ascomycota</taxon>
        <taxon>Pezizomycotina</taxon>
        <taxon>Dothideomycetes</taxon>
        <taxon>Dothideomycetidae</taxon>
        <taxon>Mycosphaerellales</taxon>
        <taxon>Mycosphaerellaceae</taxon>
        <taxon>Pseudocercospora</taxon>
    </lineage>
</organism>
<feature type="domain" description="Rhodopsin" evidence="7">
    <location>
        <begin position="29"/>
        <end position="250"/>
    </location>
</feature>
<comment type="caution">
    <text evidence="8">The sequence shown here is derived from an EMBL/GenBank/DDBJ whole genome shotgun (WGS) entry which is preliminary data.</text>
</comment>
<feature type="transmembrane region" description="Helical" evidence="6">
    <location>
        <begin position="173"/>
        <end position="191"/>
    </location>
</feature>
<dbReference type="InterPro" id="IPR052337">
    <property type="entry name" value="SAT4-like"/>
</dbReference>
<feature type="transmembrane region" description="Helical" evidence="6">
    <location>
        <begin position="6"/>
        <end position="27"/>
    </location>
</feature>
<keyword evidence="3 6" id="KW-1133">Transmembrane helix</keyword>
<comment type="similarity">
    <text evidence="5">Belongs to the SAT4 family.</text>
</comment>
<dbReference type="Proteomes" id="UP000660729">
    <property type="component" value="Unassembled WGS sequence"/>
</dbReference>
<dbReference type="EMBL" id="JABCIY010000007">
    <property type="protein sequence ID" value="KAF7197802.1"/>
    <property type="molecule type" value="Genomic_DNA"/>
</dbReference>
<sequence length="256" mass="28740">MVLYGYASPAAVTATVICLPILAVSLVGMRMYARFMVQKNAGVDDGFILVSVLFCIATSVMIIAQVENGLGKHVKQLEKHEAMRQQQDFLVMIVVYNICLCFTKLSILLQYTRIFPQKGFRLATWIVMGAVVIYAIWRVLAAIFTCLPVAAFWDKSIVNKHCQNKFNVAMASTALNMATDLTIALLPMPVLNQLQLPHRQRYALMAVFALGGLVVIISILRLPSLMTLWKSKDVSYVNPMVMIWSDIEINNIQEYE</sequence>
<evidence type="ECO:0000259" key="7">
    <source>
        <dbReference type="Pfam" id="PF20684"/>
    </source>
</evidence>
<dbReference type="GO" id="GO:0016020">
    <property type="term" value="C:membrane"/>
    <property type="evidence" value="ECO:0007669"/>
    <property type="project" value="UniProtKB-SubCell"/>
</dbReference>
<feature type="transmembrane region" description="Helical" evidence="6">
    <location>
        <begin position="123"/>
        <end position="153"/>
    </location>
</feature>
<evidence type="ECO:0000256" key="6">
    <source>
        <dbReference type="SAM" id="Phobius"/>
    </source>
</evidence>
<dbReference type="InterPro" id="IPR049326">
    <property type="entry name" value="Rhodopsin_dom_fungi"/>
</dbReference>
<name>A0A8H6VPI0_9PEZI</name>
<dbReference type="OrthoDB" id="444631at2759"/>
<evidence type="ECO:0000313" key="9">
    <source>
        <dbReference type="Proteomes" id="UP000660729"/>
    </source>
</evidence>
<evidence type="ECO:0000256" key="1">
    <source>
        <dbReference type="ARBA" id="ARBA00004141"/>
    </source>
</evidence>
<accession>A0A8H6VPI0</accession>
<proteinExistence type="inferred from homology"/>
<evidence type="ECO:0000256" key="4">
    <source>
        <dbReference type="ARBA" id="ARBA00023136"/>
    </source>
</evidence>
<keyword evidence="9" id="KW-1185">Reference proteome</keyword>
<dbReference type="Pfam" id="PF20684">
    <property type="entry name" value="Fung_rhodopsin"/>
    <property type="match status" value="1"/>
</dbReference>
<gene>
    <name evidence="8" type="ORF">HII31_00891</name>
</gene>
<feature type="transmembrane region" description="Helical" evidence="6">
    <location>
        <begin position="203"/>
        <end position="222"/>
    </location>
</feature>
<dbReference type="PANTHER" id="PTHR33048">
    <property type="entry name" value="PTH11-LIKE INTEGRAL MEMBRANE PROTEIN (AFU_ORTHOLOGUE AFUA_5G11245)"/>
    <property type="match status" value="1"/>
</dbReference>
<comment type="subcellular location">
    <subcellularLocation>
        <location evidence="1">Membrane</location>
        <topology evidence="1">Multi-pass membrane protein</topology>
    </subcellularLocation>
</comment>
<evidence type="ECO:0000256" key="3">
    <source>
        <dbReference type="ARBA" id="ARBA00022989"/>
    </source>
</evidence>
<keyword evidence="2 6" id="KW-0812">Transmembrane</keyword>
<keyword evidence="4 6" id="KW-0472">Membrane</keyword>